<dbReference type="RefSeq" id="WP_079666981.1">
    <property type="nucleotide sequence ID" value="NZ_FUYZ01000005.1"/>
</dbReference>
<evidence type="ECO:0000313" key="3">
    <source>
        <dbReference type="Proteomes" id="UP000191112"/>
    </source>
</evidence>
<organism evidence="2 3">
    <name type="scientific">Soonwooa buanensis</name>
    <dbReference type="NCBI Taxonomy" id="619805"/>
    <lineage>
        <taxon>Bacteria</taxon>
        <taxon>Pseudomonadati</taxon>
        <taxon>Bacteroidota</taxon>
        <taxon>Flavobacteriia</taxon>
        <taxon>Flavobacteriales</taxon>
        <taxon>Weeksellaceae</taxon>
        <taxon>Chryseobacterium group</taxon>
        <taxon>Soonwooa</taxon>
    </lineage>
</organism>
<name>A0A1T5F2T3_9FLAO</name>
<proteinExistence type="predicted"/>
<keyword evidence="1" id="KW-0732">Signal</keyword>
<dbReference type="EMBL" id="FUYZ01000005">
    <property type="protein sequence ID" value="SKB90360.1"/>
    <property type="molecule type" value="Genomic_DNA"/>
</dbReference>
<evidence type="ECO:0000313" key="2">
    <source>
        <dbReference type="EMBL" id="SKB90360.1"/>
    </source>
</evidence>
<dbReference type="OrthoDB" id="1247236at2"/>
<dbReference type="InterPro" id="IPR032676">
    <property type="entry name" value="YkuD_2"/>
</dbReference>
<reference evidence="2 3" key="1">
    <citation type="submission" date="2017-02" db="EMBL/GenBank/DDBJ databases">
        <authorList>
            <person name="Peterson S.W."/>
        </authorList>
    </citation>
    <scope>NUCLEOTIDE SEQUENCE [LARGE SCALE GENOMIC DNA]</scope>
    <source>
        <strain evidence="2 3">DSM 22323</strain>
    </source>
</reference>
<dbReference type="PANTHER" id="PTHR38477">
    <property type="entry name" value="HYPOTHETICAL EXPORTED PROTEIN"/>
    <property type="match status" value="1"/>
</dbReference>
<feature type="chain" id="PRO_5012482213" evidence="1">
    <location>
        <begin position="21"/>
        <end position="194"/>
    </location>
</feature>
<dbReference type="AlphaFoldDB" id="A0A1T5F2T3"/>
<dbReference type="PANTHER" id="PTHR38477:SF1">
    <property type="entry name" value="MUREIN L,D-TRANSPEPTIDASE CATALYTIC DOMAIN FAMILY PROTEIN"/>
    <property type="match status" value="1"/>
</dbReference>
<feature type="signal peptide" evidence="1">
    <location>
        <begin position="1"/>
        <end position="20"/>
    </location>
</feature>
<protein>
    <submittedName>
        <fullName evidence="2">L,D-transpeptidase catalytic domain</fullName>
    </submittedName>
</protein>
<accession>A0A1T5F2T3</accession>
<dbReference type="Pfam" id="PF13645">
    <property type="entry name" value="YkuD_2"/>
    <property type="match status" value="1"/>
</dbReference>
<dbReference type="Proteomes" id="UP000191112">
    <property type="component" value="Unassembled WGS sequence"/>
</dbReference>
<dbReference type="PROSITE" id="PS51257">
    <property type="entry name" value="PROKAR_LIPOPROTEIN"/>
    <property type="match status" value="1"/>
</dbReference>
<keyword evidence="3" id="KW-1185">Reference proteome</keyword>
<evidence type="ECO:0000256" key="1">
    <source>
        <dbReference type="SAM" id="SignalP"/>
    </source>
</evidence>
<sequence>MRSFFTFFVFLLLLSCSDSSKGQTNADLASSKNVIELKNFLKTSNYDQDLAFLIDFTKASGEFRFFVYDLKNDKILEKGLVAHGSGSEKGKTKKALKFSNVEGSYCSSLGKYVVGESYVGDFGKSYRLYGLDDSNSNVFDRAIVLHKLKCVPDKEQNDPICFSLGCPMLSNNFFKLVEKYIDNSSKRIILLAYN</sequence>
<gene>
    <name evidence="2" type="ORF">SAMN05660477_01731</name>
</gene>
<dbReference type="STRING" id="619805.SAMN05660477_01731"/>